<sequence>MARGSPAAQRRGAGAASPFAKLAENTAAGRRGSPHGRAVPGSPRAVPEARDPHDAFLLPRTLEDTHHRRLRTLLHEFVAEATAWEEAHTLDGIRWASEMAQVWDDLHAAAASDDTRASDEQRRARTVPLLVQWEDAHAHLTRMLARLDQHARRMEALVDATRALVVETSAGRIGAAVLQTPMWGTWTMDRFGRAMAQLSLQYSLSTVHVRALVADLCAPRGPEHGAARAAGPAPTASAAGEDRSPQRAALAAFVQLPYLHTSGLTSAAPTFGADADGATGVSRHFFEHVCEAEVRSW</sequence>
<protein>
    <submittedName>
        <fullName evidence="2">Uncharacterized protein</fullName>
    </submittedName>
</protein>
<reference evidence="3" key="1">
    <citation type="journal article" date="2017" name="Nucleic Acids Res.">
        <title>Proteogenomics produces comprehensive and highly accurate protein-coding gene annotation in a complete genome assembly of Malassezia sympodialis.</title>
        <authorList>
            <person name="Zhu Y."/>
            <person name="Engstroem P.G."/>
            <person name="Tellgren-Roth C."/>
            <person name="Baudo C.D."/>
            <person name="Kennell J.C."/>
            <person name="Sun S."/>
            <person name="Billmyre R.B."/>
            <person name="Schroeder M.S."/>
            <person name="Andersson A."/>
            <person name="Holm T."/>
            <person name="Sigurgeirsson B."/>
            <person name="Wu G."/>
            <person name="Sankaranarayanan S.R."/>
            <person name="Siddharthan R."/>
            <person name="Sanyal K."/>
            <person name="Lundeberg J."/>
            <person name="Nystedt B."/>
            <person name="Boekhout T."/>
            <person name="Dawson T.L. Jr."/>
            <person name="Heitman J."/>
            <person name="Scheynius A."/>
            <person name="Lehtioe J."/>
        </authorList>
    </citation>
    <scope>NUCLEOTIDE SEQUENCE [LARGE SCALE GENOMIC DNA]</scope>
    <source>
        <strain evidence="3">ATCC 42132</strain>
    </source>
</reference>
<keyword evidence="3" id="KW-1185">Reference proteome</keyword>
<organism evidence="2 3">
    <name type="scientific">Malassezia sympodialis (strain ATCC 42132)</name>
    <name type="common">Atopic eczema-associated yeast</name>
    <dbReference type="NCBI Taxonomy" id="1230383"/>
    <lineage>
        <taxon>Eukaryota</taxon>
        <taxon>Fungi</taxon>
        <taxon>Dikarya</taxon>
        <taxon>Basidiomycota</taxon>
        <taxon>Ustilaginomycotina</taxon>
        <taxon>Malasseziomycetes</taxon>
        <taxon>Malasseziales</taxon>
        <taxon>Malasseziaceae</taxon>
        <taxon>Malassezia</taxon>
    </lineage>
</organism>
<proteinExistence type="predicted"/>
<name>A0A1M8A7B5_MALS4</name>
<feature type="region of interest" description="Disordered" evidence="1">
    <location>
        <begin position="223"/>
        <end position="242"/>
    </location>
</feature>
<feature type="compositionally biased region" description="Low complexity" evidence="1">
    <location>
        <begin position="227"/>
        <end position="239"/>
    </location>
</feature>
<evidence type="ECO:0000313" key="2">
    <source>
        <dbReference type="EMBL" id="SHO78366.1"/>
    </source>
</evidence>
<dbReference type="EMBL" id="LT671824">
    <property type="protein sequence ID" value="SHO78366.1"/>
    <property type="molecule type" value="Genomic_DNA"/>
</dbReference>
<dbReference type="OrthoDB" id="17066at2759"/>
<evidence type="ECO:0000313" key="3">
    <source>
        <dbReference type="Proteomes" id="UP000186303"/>
    </source>
</evidence>
<accession>A0A1M8A7B5</accession>
<dbReference type="VEuPathDB" id="FungiDB:MSYG_2709"/>
<feature type="region of interest" description="Disordered" evidence="1">
    <location>
        <begin position="1"/>
        <end position="52"/>
    </location>
</feature>
<dbReference type="AlphaFoldDB" id="A0A1M8A7B5"/>
<gene>
    <name evidence="2" type="ORF">MSYG_2709</name>
</gene>
<dbReference type="Proteomes" id="UP000186303">
    <property type="component" value="Chromosome 4"/>
</dbReference>
<evidence type="ECO:0000256" key="1">
    <source>
        <dbReference type="SAM" id="MobiDB-lite"/>
    </source>
</evidence>